<evidence type="ECO:0000313" key="2">
    <source>
        <dbReference type="EMBL" id="MBB6486903.1"/>
    </source>
</evidence>
<dbReference type="GO" id="GO:0004622">
    <property type="term" value="F:phosphatidylcholine lysophospholipase activity"/>
    <property type="evidence" value="ECO:0007669"/>
    <property type="project" value="UniProtKB-EC"/>
</dbReference>
<comment type="caution">
    <text evidence="2">The sequence shown here is derived from an EMBL/GenBank/DDBJ whole genome shotgun (WGS) entry which is preliminary data.</text>
</comment>
<proteinExistence type="predicted"/>
<dbReference type="InterPro" id="IPR013830">
    <property type="entry name" value="SGNH_hydro"/>
</dbReference>
<gene>
    <name evidence="2" type="ORF">GGD46_004202</name>
</gene>
<dbReference type="SUPFAM" id="SSF52266">
    <property type="entry name" value="SGNH hydrolase"/>
    <property type="match status" value="1"/>
</dbReference>
<dbReference type="EMBL" id="JACHBG010000010">
    <property type="protein sequence ID" value="MBB6486903.1"/>
    <property type="molecule type" value="Genomic_DNA"/>
</dbReference>
<dbReference type="EC" id="3.1.2.-" evidence="2"/>
<keyword evidence="2" id="KW-0378">Hydrolase</keyword>
<dbReference type="PANTHER" id="PTHR30383:SF29">
    <property type="entry name" value="SGNH HYDROLASE-TYPE ESTERASE DOMAIN-CONTAINING PROTEIN"/>
    <property type="match status" value="1"/>
</dbReference>
<organism evidence="2 3">
    <name type="scientific">Rhizobium lusitanum</name>
    <dbReference type="NCBI Taxonomy" id="293958"/>
    <lineage>
        <taxon>Bacteria</taxon>
        <taxon>Pseudomonadati</taxon>
        <taxon>Pseudomonadota</taxon>
        <taxon>Alphaproteobacteria</taxon>
        <taxon>Hyphomicrobiales</taxon>
        <taxon>Rhizobiaceae</taxon>
        <taxon>Rhizobium/Agrobacterium group</taxon>
        <taxon>Rhizobium</taxon>
    </lineage>
</organism>
<evidence type="ECO:0000313" key="3">
    <source>
        <dbReference type="Proteomes" id="UP000565576"/>
    </source>
</evidence>
<protein>
    <submittedName>
        <fullName evidence="2">Acyl-CoA thioesterase-1</fullName>
        <ecNumber evidence="2">3.1.1.5</ecNumber>
        <ecNumber evidence="2">3.1.2.-</ecNumber>
    </submittedName>
</protein>
<dbReference type="CDD" id="cd00229">
    <property type="entry name" value="SGNH_hydrolase"/>
    <property type="match status" value="1"/>
</dbReference>
<feature type="domain" description="SGNH hydrolase-type esterase" evidence="1">
    <location>
        <begin position="87"/>
        <end position="266"/>
    </location>
</feature>
<dbReference type="EC" id="3.1.1.5" evidence="2"/>
<dbReference type="AlphaFoldDB" id="A0A7X0ITH9"/>
<dbReference type="PANTHER" id="PTHR30383">
    <property type="entry name" value="THIOESTERASE 1/PROTEASE 1/LYSOPHOSPHOLIPASE L1"/>
    <property type="match status" value="1"/>
</dbReference>
<dbReference type="Pfam" id="PF13472">
    <property type="entry name" value="Lipase_GDSL_2"/>
    <property type="match status" value="1"/>
</dbReference>
<dbReference type="Gene3D" id="3.40.50.1110">
    <property type="entry name" value="SGNH hydrolase"/>
    <property type="match status" value="1"/>
</dbReference>
<dbReference type="Proteomes" id="UP000565576">
    <property type="component" value="Unassembled WGS sequence"/>
</dbReference>
<sequence length="279" mass="30534">MNMTKEQMQWMVKVFQPEKTVASLPGAASLNEAACAALLGLDPGLYSAELARLAAGAKNATQALLADPQIAAMVDRLPLQAGARVFALGDSRTSDPQSWALILQEMLTARRPSDNISVVASAISGDTTTHALIRISEVLAGEPDWILFFIGLNDARTQGNEPTKTIVHHAETARNFAELRSRIARETKARRIWVTPVPVNENRVSNHWALAAFGVRFLNKDVAEVAAAMRGLDDPVIDLFQRFDKPSLDALLMDDGLHFTEAGQQRIALEILRSWSDLK</sequence>
<dbReference type="RefSeq" id="WP_246806403.1">
    <property type="nucleotide sequence ID" value="NZ_JACHBG010000010.1"/>
</dbReference>
<name>A0A7X0ITH9_9HYPH</name>
<dbReference type="InterPro" id="IPR051532">
    <property type="entry name" value="Ester_Hydrolysis_Enzymes"/>
</dbReference>
<dbReference type="InterPro" id="IPR036514">
    <property type="entry name" value="SGNH_hydro_sf"/>
</dbReference>
<evidence type="ECO:0000259" key="1">
    <source>
        <dbReference type="Pfam" id="PF13472"/>
    </source>
</evidence>
<reference evidence="2 3" key="1">
    <citation type="submission" date="2020-08" db="EMBL/GenBank/DDBJ databases">
        <title>Genomic Encyclopedia of Type Strains, Phase IV (KMG-V): Genome sequencing to study the core and pangenomes of soil and plant-associated prokaryotes.</title>
        <authorList>
            <person name="Whitman W."/>
        </authorList>
    </citation>
    <scope>NUCLEOTIDE SEQUENCE [LARGE SCALE GENOMIC DNA]</scope>
    <source>
        <strain evidence="2 3">SEMIA 4060</strain>
    </source>
</reference>
<accession>A0A7X0ITH9</accession>